<proteinExistence type="predicted"/>
<keyword evidence="2" id="KW-0812">Transmembrane</keyword>
<dbReference type="Gene3D" id="3.30.70.1070">
    <property type="entry name" value="Sporulation related repeat"/>
    <property type="match status" value="1"/>
</dbReference>
<dbReference type="RefSeq" id="WP_263075673.1">
    <property type="nucleotide sequence ID" value="NZ_CP089977.1"/>
</dbReference>
<keyword evidence="2" id="KW-1133">Transmembrane helix</keyword>
<gene>
    <name evidence="4" type="ORF">LU297_06120</name>
</gene>
<reference evidence="4" key="1">
    <citation type="submission" date="2021-12" db="EMBL/GenBank/DDBJ databases">
        <title>taxonomy of Moraxella sp. ZY201224.</title>
        <authorList>
            <person name="Li F."/>
        </authorList>
    </citation>
    <scope>NUCLEOTIDE SEQUENCE</scope>
    <source>
        <strain evidence="4">ZY201224</strain>
    </source>
</reference>
<dbReference type="Proteomes" id="UP001063782">
    <property type="component" value="Chromosome"/>
</dbReference>
<evidence type="ECO:0000259" key="3">
    <source>
        <dbReference type="PROSITE" id="PS51724"/>
    </source>
</evidence>
<dbReference type="SUPFAM" id="SSF110997">
    <property type="entry name" value="Sporulation related repeat"/>
    <property type="match status" value="1"/>
</dbReference>
<dbReference type="Pfam" id="PF05036">
    <property type="entry name" value="SPOR"/>
    <property type="match status" value="1"/>
</dbReference>
<evidence type="ECO:0000313" key="5">
    <source>
        <dbReference type="Proteomes" id="UP001063782"/>
    </source>
</evidence>
<dbReference type="EMBL" id="CP089977">
    <property type="protein sequence ID" value="UXZ04190.1"/>
    <property type="molecule type" value="Genomic_DNA"/>
</dbReference>
<organism evidence="4 5">
    <name type="scientific">Moraxella nasicaprae</name>
    <dbReference type="NCBI Taxonomy" id="2904122"/>
    <lineage>
        <taxon>Bacteria</taxon>
        <taxon>Pseudomonadati</taxon>
        <taxon>Pseudomonadota</taxon>
        <taxon>Gammaproteobacteria</taxon>
        <taxon>Moraxellales</taxon>
        <taxon>Moraxellaceae</taxon>
        <taxon>Moraxella</taxon>
    </lineage>
</organism>
<evidence type="ECO:0000313" key="4">
    <source>
        <dbReference type="EMBL" id="UXZ04190.1"/>
    </source>
</evidence>
<keyword evidence="5" id="KW-1185">Reference proteome</keyword>
<feature type="domain" description="SPOR" evidence="3">
    <location>
        <begin position="157"/>
        <end position="237"/>
    </location>
</feature>
<protein>
    <submittedName>
        <fullName evidence="4">SPOR domain-containing protein</fullName>
    </submittedName>
</protein>
<accession>A0ABY6F2R4</accession>
<feature type="transmembrane region" description="Helical" evidence="2">
    <location>
        <begin position="21"/>
        <end position="45"/>
    </location>
</feature>
<dbReference type="PROSITE" id="PS51724">
    <property type="entry name" value="SPOR"/>
    <property type="match status" value="1"/>
</dbReference>
<keyword evidence="2" id="KW-0472">Membrane</keyword>
<sequence>MNHRTSKPSAVYKEDQERASLGVSSLLWLLVGIVIIVAAGSILYLSPLFANFHKTAAPVDNEVVATPDEPEKKIEFEFYEVLPEQDFHSVPEGVSVQDQQTNTHTIAKPDAVVRPAKPASTTKKTDEQPKTQQSQDITLADDDVNNGNTTNNHDNKDDTKTTYILQIRSYTNADEADIKRAEVLMSGVDALVVRRDDGANGTHFYQVVSTPMTSQEAASLAYQKLKNNGIDSLIVEQKH</sequence>
<dbReference type="InterPro" id="IPR036680">
    <property type="entry name" value="SPOR-like_sf"/>
</dbReference>
<dbReference type="InterPro" id="IPR007730">
    <property type="entry name" value="SPOR-like_dom"/>
</dbReference>
<evidence type="ECO:0000256" key="2">
    <source>
        <dbReference type="SAM" id="Phobius"/>
    </source>
</evidence>
<evidence type="ECO:0000256" key="1">
    <source>
        <dbReference type="SAM" id="MobiDB-lite"/>
    </source>
</evidence>
<feature type="region of interest" description="Disordered" evidence="1">
    <location>
        <begin position="103"/>
        <end position="157"/>
    </location>
</feature>
<name>A0ABY6F2R4_9GAMM</name>